<dbReference type="InterPro" id="IPR050390">
    <property type="entry name" value="C5-Methyltransferase"/>
</dbReference>
<dbReference type="InterPro" id="IPR001525">
    <property type="entry name" value="C5_MeTfrase"/>
</dbReference>
<dbReference type="EC" id="2.1.1.37" evidence="7"/>
<dbReference type="InterPro" id="IPR029063">
    <property type="entry name" value="SAM-dependent_MTases_sf"/>
</dbReference>
<organism evidence="8 9">
    <name type="scientific">Microbacterium insulae</name>
    <dbReference type="NCBI Taxonomy" id="483014"/>
    <lineage>
        <taxon>Bacteria</taxon>
        <taxon>Bacillati</taxon>
        <taxon>Actinomycetota</taxon>
        <taxon>Actinomycetes</taxon>
        <taxon>Micrococcales</taxon>
        <taxon>Microbacteriaceae</taxon>
        <taxon>Microbacterium</taxon>
    </lineage>
</organism>
<evidence type="ECO:0000256" key="2">
    <source>
        <dbReference type="ARBA" id="ARBA00022679"/>
    </source>
</evidence>
<dbReference type="PROSITE" id="PS51679">
    <property type="entry name" value="SAM_MT_C5"/>
    <property type="match status" value="1"/>
</dbReference>
<proteinExistence type="inferred from homology"/>
<dbReference type="Gene3D" id="3.90.120.10">
    <property type="entry name" value="DNA Methylase, subunit A, domain 2"/>
    <property type="match status" value="1"/>
</dbReference>
<dbReference type="PROSITE" id="PS00094">
    <property type="entry name" value="C5_MTASE_1"/>
    <property type="match status" value="1"/>
</dbReference>
<sequence length="359" mass="39371">MGELFSGPGGMALGAHNAALATGVELMHAWANDYDQSTCDTYVANIPGATQATVTCQNVRDYPIEQQSKVSGFAFGFPCNDYSLVGEWRGLDGKYGPLYSYGVRVLDHHNPDWFVAENVSGLQSANAGRAFRLILDELAEAGEFGYRLYPHLYSFEEYGVPQKRKRIIVVGVRKDLDVDFRVPSPALYAGLDVSARTALTVPPVGGNLANNERTRQSAQVVERLDHIRPGENAFNADLPAHLRLNVKGATISQIYRRLHPNEPAYTVTGSGGGGTHVYHWDESRALTNRERARLQSFPDTFVFKGTKESVRRQVGMAVPVKGAEAVFTALFRSFNGQPYPAIDANLAHLVASDRNLARA</sequence>
<evidence type="ECO:0000313" key="9">
    <source>
        <dbReference type="Proteomes" id="UP001597055"/>
    </source>
</evidence>
<keyword evidence="4" id="KW-0680">Restriction system</keyword>
<keyword evidence="1 5" id="KW-0489">Methyltransferase</keyword>
<dbReference type="Proteomes" id="UP001597055">
    <property type="component" value="Unassembled WGS sequence"/>
</dbReference>
<evidence type="ECO:0000256" key="1">
    <source>
        <dbReference type="ARBA" id="ARBA00022603"/>
    </source>
</evidence>
<dbReference type="SUPFAM" id="SSF53335">
    <property type="entry name" value="S-adenosyl-L-methionine-dependent methyltransferases"/>
    <property type="match status" value="1"/>
</dbReference>
<dbReference type="InterPro" id="IPR018117">
    <property type="entry name" value="C5_DNA_meth_AS"/>
</dbReference>
<evidence type="ECO:0000256" key="6">
    <source>
        <dbReference type="RuleBase" id="RU000416"/>
    </source>
</evidence>
<evidence type="ECO:0000313" key="8">
    <source>
        <dbReference type="EMBL" id="MFD0788945.1"/>
    </source>
</evidence>
<evidence type="ECO:0000256" key="3">
    <source>
        <dbReference type="ARBA" id="ARBA00022691"/>
    </source>
</evidence>
<reference evidence="9" key="1">
    <citation type="journal article" date="2019" name="Int. J. Syst. Evol. Microbiol.">
        <title>The Global Catalogue of Microorganisms (GCM) 10K type strain sequencing project: providing services to taxonomists for standard genome sequencing and annotation.</title>
        <authorList>
            <consortium name="The Broad Institute Genomics Platform"/>
            <consortium name="The Broad Institute Genome Sequencing Center for Infectious Disease"/>
            <person name="Wu L."/>
            <person name="Ma J."/>
        </authorList>
    </citation>
    <scope>NUCLEOTIDE SEQUENCE [LARGE SCALE GENOMIC DNA]</scope>
    <source>
        <strain evidence="9">CCUG 54523</strain>
    </source>
</reference>
<evidence type="ECO:0000256" key="7">
    <source>
        <dbReference type="RuleBase" id="RU000417"/>
    </source>
</evidence>
<dbReference type="PANTHER" id="PTHR10629">
    <property type="entry name" value="CYTOSINE-SPECIFIC METHYLTRANSFERASE"/>
    <property type="match status" value="1"/>
</dbReference>
<dbReference type="Pfam" id="PF00145">
    <property type="entry name" value="DNA_methylase"/>
    <property type="match status" value="1"/>
</dbReference>
<evidence type="ECO:0000256" key="5">
    <source>
        <dbReference type="PROSITE-ProRule" id="PRU01016"/>
    </source>
</evidence>
<dbReference type="EMBL" id="JBHTII010000001">
    <property type="protein sequence ID" value="MFD0788945.1"/>
    <property type="molecule type" value="Genomic_DNA"/>
</dbReference>
<evidence type="ECO:0000256" key="4">
    <source>
        <dbReference type="ARBA" id="ARBA00022747"/>
    </source>
</evidence>
<dbReference type="PRINTS" id="PR00105">
    <property type="entry name" value="C5METTRFRASE"/>
</dbReference>
<dbReference type="NCBIfam" id="TIGR00675">
    <property type="entry name" value="dcm"/>
    <property type="match status" value="1"/>
</dbReference>
<keyword evidence="2 5" id="KW-0808">Transferase</keyword>
<gene>
    <name evidence="8" type="ORF">ACFQ0P_00935</name>
</gene>
<comment type="similarity">
    <text evidence="5 6">Belongs to the class I-like SAM-binding methyltransferase superfamily. C5-methyltransferase family.</text>
</comment>
<dbReference type="GO" id="GO:0003886">
    <property type="term" value="F:DNA (cytosine-5-)-methyltransferase activity"/>
    <property type="evidence" value="ECO:0007669"/>
    <property type="project" value="UniProtKB-EC"/>
</dbReference>
<feature type="active site" evidence="5">
    <location>
        <position position="79"/>
    </location>
</feature>
<dbReference type="GO" id="GO:0032259">
    <property type="term" value="P:methylation"/>
    <property type="evidence" value="ECO:0007669"/>
    <property type="project" value="UniProtKB-KW"/>
</dbReference>
<keyword evidence="3 5" id="KW-0949">S-adenosyl-L-methionine</keyword>
<comment type="catalytic activity">
    <reaction evidence="7">
        <text>a 2'-deoxycytidine in DNA + S-adenosyl-L-methionine = a 5-methyl-2'-deoxycytidine in DNA + S-adenosyl-L-homocysteine + H(+)</text>
        <dbReference type="Rhea" id="RHEA:13681"/>
        <dbReference type="Rhea" id="RHEA-COMP:11369"/>
        <dbReference type="Rhea" id="RHEA-COMP:11370"/>
        <dbReference type="ChEBI" id="CHEBI:15378"/>
        <dbReference type="ChEBI" id="CHEBI:57856"/>
        <dbReference type="ChEBI" id="CHEBI:59789"/>
        <dbReference type="ChEBI" id="CHEBI:85452"/>
        <dbReference type="ChEBI" id="CHEBI:85454"/>
        <dbReference type="EC" id="2.1.1.37"/>
    </reaction>
</comment>
<comment type="caution">
    <text evidence="8">The sequence shown here is derived from an EMBL/GenBank/DDBJ whole genome shotgun (WGS) entry which is preliminary data.</text>
</comment>
<dbReference type="Gene3D" id="3.40.50.150">
    <property type="entry name" value="Vaccinia Virus protein VP39"/>
    <property type="match status" value="1"/>
</dbReference>
<name>A0ABW3ADU2_9MICO</name>
<protein>
    <recommendedName>
        <fullName evidence="7">Cytosine-specific methyltransferase</fullName>
        <ecNumber evidence="7">2.1.1.37</ecNumber>
    </recommendedName>
</protein>
<accession>A0ABW3ADU2</accession>
<dbReference type="PANTHER" id="PTHR10629:SF52">
    <property type="entry name" value="DNA (CYTOSINE-5)-METHYLTRANSFERASE 1"/>
    <property type="match status" value="1"/>
</dbReference>
<keyword evidence="9" id="KW-1185">Reference proteome</keyword>
<dbReference type="RefSeq" id="WP_378771043.1">
    <property type="nucleotide sequence ID" value="NZ_JBHTII010000001.1"/>
</dbReference>